<keyword evidence="3" id="KW-0964">Secreted</keyword>
<dbReference type="Proteomes" id="UP001488838">
    <property type="component" value="Unassembled WGS sequence"/>
</dbReference>
<accession>A0AAW0JCU9</accession>
<dbReference type="GO" id="GO:0046427">
    <property type="term" value="P:positive regulation of receptor signaling pathway via JAK-STAT"/>
    <property type="evidence" value="ECO:0007669"/>
    <property type="project" value="TreeGrafter"/>
</dbReference>
<organism evidence="5 6">
    <name type="scientific">Myodes glareolus</name>
    <name type="common">Bank vole</name>
    <name type="synonym">Clethrionomys glareolus</name>
    <dbReference type="NCBI Taxonomy" id="447135"/>
    <lineage>
        <taxon>Eukaryota</taxon>
        <taxon>Metazoa</taxon>
        <taxon>Chordata</taxon>
        <taxon>Craniata</taxon>
        <taxon>Vertebrata</taxon>
        <taxon>Euteleostomi</taxon>
        <taxon>Mammalia</taxon>
        <taxon>Eutheria</taxon>
        <taxon>Euarchontoglires</taxon>
        <taxon>Glires</taxon>
        <taxon>Rodentia</taxon>
        <taxon>Myomorpha</taxon>
        <taxon>Muroidea</taxon>
        <taxon>Cricetidae</taxon>
        <taxon>Arvicolinae</taxon>
        <taxon>Myodes</taxon>
    </lineage>
</organism>
<evidence type="ECO:0000313" key="6">
    <source>
        <dbReference type="Proteomes" id="UP001488838"/>
    </source>
</evidence>
<evidence type="ECO:0000256" key="2">
    <source>
        <dbReference type="ARBA" id="ARBA00008474"/>
    </source>
</evidence>
<dbReference type="GO" id="GO:0005179">
    <property type="term" value="F:hormone activity"/>
    <property type="evidence" value="ECO:0007669"/>
    <property type="project" value="InterPro"/>
</dbReference>
<keyword evidence="6" id="KW-1185">Reference proteome</keyword>
<name>A0AAW0JCU9_MYOGA</name>
<dbReference type="PANTHER" id="PTHR11417">
    <property type="entry name" value="SOMATOTROPIN,PROLACTIN"/>
    <property type="match status" value="1"/>
</dbReference>
<protein>
    <submittedName>
        <fullName evidence="5">Uncharacterized protein</fullName>
    </submittedName>
</protein>
<dbReference type="SUPFAM" id="SSF47266">
    <property type="entry name" value="4-helical cytokines"/>
    <property type="match status" value="1"/>
</dbReference>
<evidence type="ECO:0000256" key="3">
    <source>
        <dbReference type="ARBA" id="ARBA00022525"/>
    </source>
</evidence>
<dbReference type="InterPro" id="IPR001400">
    <property type="entry name" value="Somatotropin/Prolactin"/>
</dbReference>
<dbReference type="GO" id="GO:0005148">
    <property type="term" value="F:prolactin receptor binding"/>
    <property type="evidence" value="ECO:0007669"/>
    <property type="project" value="TreeGrafter"/>
</dbReference>
<dbReference type="GO" id="GO:0008284">
    <property type="term" value="P:positive regulation of cell population proliferation"/>
    <property type="evidence" value="ECO:0007669"/>
    <property type="project" value="TreeGrafter"/>
</dbReference>
<dbReference type="GO" id="GO:0030879">
    <property type="term" value="P:mammary gland development"/>
    <property type="evidence" value="ECO:0007669"/>
    <property type="project" value="TreeGrafter"/>
</dbReference>
<evidence type="ECO:0000313" key="5">
    <source>
        <dbReference type="EMBL" id="KAK7824717.1"/>
    </source>
</evidence>
<reference evidence="5 6" key="1">
    <citation type="journal article" date="2023" name="bioRxiv">
        <title>Conserved and derived expression patterns and positive selection on dental genes reveal complex evolutionary context of ever-growing rodent molars.</title>
        <authorList>
            <person name="Calamari Z.T."/>
            <person name="Song A."/>
            <person name="Cohen E."/>
            <person name="Akter M."/>
            <person name="Roy R.D."/>
            <person name="Hallikas O."/>
            <person name="Christensen M.M."/>
            <person name="Li P."/>
            <person name="Marangoni P."/>
            <person name="Jernvall J."/>
            <person name="Klein O.D."/>
        </authorList>
    </citation>
    <scope>NUCLEOTIDE SEQUENCE [LARGE SCALE GENOMIC DNA]</scope>
    <source>
        <strain evidence="5">V071</strain>
    </source>
</reference>
<feature type="signal peptide" evidence="4">
    <location>
        <begin position="1"/>
        <end position="28"/>
    </location>
</feature>
<keyword evidence="4" id="KW-0732">Signal</keyword>
<comment type="subcellular location">
    <subcellularLocation>
        <location evidence="1">Secreted</location>
    </subcellularLocation>
</comment>
<dbReference type="GO" id="GO:1903489">
    <property type="term" value="P:positive regulation of lactation"/>
    <property type="evidence" value="ECO:0007669"/>
    <property type="project" value="TreeGrafter"/>
</dbReference>
<evidence type="ECO:0000256" key="1">
    <source>
        <dbReference type="ARBA" id="ARBA00004613"/>
    </source>
</evidence>
<comment type="similarity">
    <text evidence="2">Belongs to the somatotropin/prolactin family.</text>
</comment>
<sequence length="248" mass="28506">MRLSLIQPHSWALLLLLLLLLMWENVASVPRCLMKDGGCQKVLRFMFNRTSTISEIINRLSLETLNEFDAQYDPGQKFQNKPTMTCHTASHSIPNSKRKAQRMQPVTLLNVTIRMLAAWKNLLYHVQNSMADLDGTPYATISKVALIDRQIKRLTKNLQGINTILSQVSHLIKLSCFHSLFMKTVTSVHPELKKNETYTAWSGEPYLQQSQRGIQLFGLHSLFVCLNRDTQKVSDYVNILRQQIVHNE</sequence>
<dbReference type="GO" id="GO:0007565">
    <property type="term" value="P:female pregnancy"/>
    <property type="evidence" value="ECO:0007669"/>
    <property type="project" value="TreeGrafter"/>
</dbReference>
<dbReference type="Pfam" id="PF00103">
    <property type="entry name" value="Hormone_1"/>
    <property type="match status" value="2"/>
</dbReference>
<evidence type="ECO:0000256" key="4">
    <source>
        <dbReference type="SAM" id="SignalP"/>
    </source>
</evidence>
<dbReference type="GO" id="GO:0005615">
    <property type="term" value="C:extracellular space"/>
    <property type="evidence" value="ECO:0007669"/>
    <property type="project" value="TreeGrafter"/>
</dbReference>
<dbReference type="Gene3D" id="1.20.1250.10">
    <property type="match status" value="2"/>
</dbReference>
<gene>
    <name evidence="5" type="ORF">U0070_020224</name>
</gene>
<proteinExistence type="inferred from homology"/>
<dbReference type="AlphaFoldDB" id="A0AAW0JCU9"/>
<dbReference type="PANTHER" id="PTHR11417:SF7">
    <property type="entry name" value="PROLACTIN-5A1"/>
    <property type="match status" value="1"/>
</dbReference>
<comment type="caution">
    <text evidence="5">The sequence shown here is derived from an EMBL/GenBank/DDBJ whole genome shotgun (WGS) entry which is preliminary data.</text>
</comment>
<dbReference type="EMBL" id="JBBHLL010000044">
    <property type="protein sequence ID" value="KAK7824717.1"/>
    <property type="molecule type" value="Genomic_DNA"/>
</dbReference>
<feature type="chain" id="PRO_5043351053" evidence="4">
    <location>
        <begin position="29"/>
        <end position="248"/>
    </location>
</feature>
<dbReference type="GO" id="GO:0031667">
    <property type="term" value="P:response to nutrient levels"/>
    <property type="evidence" value="ECO:0007669"/>
    <property type="project" value="TreeGrafter"/>
</dbReference>
<dbReference type="InterPro" id="IPR009079">
    <property type="entry name" value="4_helix_cytokine-like_core"/>
</dbReference>